<dbReference type="PANTHER" id="PTHR35800:SF1">
    <property type="entry name" value="RNA-BINDING PROTEIN KHPB"/>
    <property type="match status" value="1"/>
</dbReference>
<dbReference type="Pfam" id="PF14804">
    <property type="entry name" value="Jag_N"/>
    <property type="match status" value="1"/>
</dbReference>
<keyword evidence="4 6" id="KW-0143">Chaperone</keyword>
<dbReference type="Pfam" id="PF13083">
    <property type="entry name" value="KH_KhpA-B"/>
    <property type="match status" value="1"/>
</dbReference>
<dbReference type="SMART" id="SM01245">
    <property type="entry name" value="Jag_N"/>
    <property type="match status" value="1"/>
</dbReference>
<comment type="similarity">
    <text evidence="6">Belongs to the KhpB RNA-binding protein family.</text>
</comment>
<comment type="function">
    <text evidence="6">A probable RNA chaperone. Forms a complex with KhpA which binds to cellular RNA and controls its expression. Plays a role in peptidoglycan (PG) homeostasis and cell length regulation.</text>
</comment>
<keyword evidence="2 6" id="KW-0694">RNA-binding</keyword>
<dbReference type="AlphaFoldDB" id="A0A1F2UPI9"/>
<dbReference type="PROSITE" id="PS50084">
    <property type="entry name" value="KH_TYPE_1"/>
    <property type="match status" value="1"/>
</dbReference>
<dbReference type="Gene3D" id="3.30.1370.50">
    <property type="entry name" value="R3H-like domain"/>
    <property type="match status" value="1"/>
</dbReference>
<evidence type="ECO:0000259" key="7">
    <source>
        <dbReference type="PROSITE" id="PS51061"/>
    </source>
</evidence>
<dbReference type="SUPFAM" id="SSF82708">
    <property type="entry name" value="R3H domain"/>
    <property type="match status" value="1"/>
</dbReference>
<evidence type="ECO:0000256" key="4">
    <source>
        <dbReference type="ARBA" id="ARBA00023186"/>
    </source>
</evidence>
<dbReference type="Proteomes" id="UP000178086">
    <property type="component" value="Unassembled WGS sequence"/>
</dbReference>
<reference evidence="8 9" key="1">
    <citation type="journal article" date="2016" name="Nat. Commun.">
        <title>Thousands of microbial genomes shed light on interconnected biogeochemical processes in an aquifer system.</title>
        <authorList>
            <person name="Anantharaman K."/>
            <person name="Brown C.T."/>
            <person name="Hug L.A."/>
            <person name="Sharon I."/>
            <person name="Castelle C.J."/>
            <person name="Probst A.J."/>
            <person name="Thomas B.C."/>
            <person name="Singh A."/>
            <person name="Wilkins M.J."/>
            <person name="Karaoz U."/>
            <person name="Brodie E.L."/>
            <person name="Williams K.H."/>
            <person name="Hubbard S.S."/>
            <person name="Banfield J.F."/>
        </authorList>
    </citation>
    <scope>NUCLEOTIDE SEQUENCE [LARGE SCALE GENOMIC DNA]</scope>
</reference>
<evidence type="ECO:0000313" key="8">
    <source>
        <dbReference type="EMBL" id="OFW33006.1"/>
    </source>
</evidence>
<accession>A0A1F2UPI9</accession>
<name>A0A1F2UPI9_9ACTN</name>
<dbReference type="InterPro" id="IPR001374">
    <property type="entry name" value="R3H_dom"/>
</dbReference>
<comment type="subunit">
    <text evidence="6">Forms a complex with KhpA.</text>
</comment>
<dbReference type="GO" id="GO:0008360">
    <property type="term" value="P:regulation of cell shape"/>
    <property type="evidence" value="ECO:0007669"/>
    <property type="project" value="UniProtKB-KW"/>
</dbReference>
<dbReference type="InterPro" id="IPR032782">
    <property type="entry name" value="KhpB_N"/>
</dbReference>
<dbReference type="SMART" id="SM00393">
    <property type="entry name" value="R3H"/>
    <property type="match status" value="1"/>
</dbReference>
<comment type="subcellular location">
    <subcellularLocation>
        <location evidence="6">Cytoplasm</location>
    </subcellularLocation>
</comment>
<dbReference type="InterPro" id="IPR036867">
    <property type="entry name" value="R3H_dom_sf"/>
</dbReference>
<organism evidence="8 9">
    <name type="scientific">Candidatus Aquicultor primus</name>
    <dbReference type="NCBI Taxonomy" id="1797195"/>
    <lineage>
        <taxon>Bacteria</taxon>
        <taxon>Bacillati</taxon>
        <taxon>Actinomycetota</taxon>
        <taxon>Candidatus Aquicultoria</taxon>
        <taxon>Candidatus Aquicultorales</taxon>
        <taxon>Candidatus Aquicultoraceae</taxon>
        <taxon>Candidatus Aquicultor</taxon>
    </lineage>
</organism>
<evidence type="ECO:0000256" key="5">
    <source>
        <dbReference type="ARBA" id="ARBA00023316"/>
    </source>
</evidence>
<dbReference type="InterPro" id="IPR038247">
    <property type="entry name" value="Jag_N_dom_sf"/>
</dbReference>
<proteinExistence type="inferred from homology"/>
<dbReference type="Gene3D" id="3.30.300.20">
    <property type="match status" value="1"/>
</dbReference>
<evidence type="ECO:0000256" key="6">
    <source>
        <dbReference type="HAMAP-Rule" id="MF_00867"/>
    </source>
</evidence>
<dbReference type="GO" id="GO:0071555">
    <property type="term" value="P:cell wall organization"/>
    <property type="evidence" value="ECO:0007669"/>
    <property type="project" value="UniProtKB-KW"/>
</dbReference>
<dbReference type="PANTHER" id="PTHR35800">
    <property type="entry name" value="PROTEIN JAG"/>
    <property type="match status" value="1"/>
</dbReference>
<evidence type="ECO:0000256" key="3">
    <source>
        <dbReference type="ARBA" id="ARBA00022960"/>
    </source>
</evidence>
<dbReference type="CDD" id="cd02644">
    <property type="entry name" value="R3H_jag"/>
    <property type="match status" value="1"/>
</dbReference>
<comment type="caution">
    <text evidence="8">The sequence shown here is derived from an EMBL/GenBank/DDBJ whole genome shotgun (WGS) entry which is preliminary data.</text>
</comment>
<evidence type="ECO:0000256" key="1">
    <source>
        <dbReference type="ARBA" id="ARBA00022490"/>
    </source>
</evidence>
<dbReference type="InterPro" id="IPR034079">
    <property type="entry name" value="R3H_KhpB"/>
</dbReference>
<keyword evidence="5 6" id="KW-0961">Cell wall biogenesis/degradation</keyword>
<dbReference type="InterPro" id="IPR015946">
    <property type="entry name" value="KH_dom-like_a/b"/>
</dbReference>
<sequence>MARAIETEGNSVEEAIEAALVELGTDRDSVEIEVLEEGSRGFLGISSAKARVRVSLAESSAQPATTFVTVLIDKLGASGDVDVSEDSETININITGPNAGLLIGKRGETLAAIQTITGVVLRKNHIKKKLVLDVEDYRKRRAESLTEIAISAAQKALSIGRPVVLQPMNSFERRLVHLALQDNDEVITISEGEEPSRQVRVAPR</sequence>
<dbReference type="EMBL" id="MELI01000079">
    <property type="protein sequence ID" value="OFW33006.1"/>
    <property type="molecule type" value="Genomic_DNA"/>
</dbReference>
<keyword evidence="1 6" id="KW-0963">Cytoplasm</keyword>
<dbReference type="GO" id="GO:0003723">
    <property type="term" value="F:RNA binding"/>
    <property type="evidence" value="ECO:0007669"/>
    <property type="project" value="UniProtKB-UniRule"/>
</dbReference>
<dbReference type="PROSITE" id="PS51061">
    <property type="entry name" value="R3H"/>
    <property type="match status" value="1"/>
</dbReference>
<dbReference type="Pfam" id="PF01424">
    <property type="entry name" value="R3H"/>
    <property type="match status" value="1"/>
</dbReference>
<gene>
    <name evidence="6" type="primary">khpB</name>
    <name evidence="6" type="synonym">eloR</name>
    <name evidence="8" type="ORF">A2074_03285</name>
</gene>
<comment type="domain">
    <text evidence="6">Has an N-terminal Jag-N domain and 2 RNA-binding domains (KH and R3H).</text>
</comment>
<keyword evidence="3 6" id="KW-0133">Cell shape</keyword>
<dbReference type="GO" id="GO:0005737">
    <property type="term" value="C:cytoplasm"/>
    <property type="evidence" value="ECO:0007669"/>
    <property type="project" value="UniProtKB-SubCell"/>
</dbReference>
<protein>
    <recommendedName>
        <fullName evidence="6">RNA-binding protein KhpB</fullName>
    </recommendedName>
    <alternativeName>
        <fullName evidence="6">RNA-binding protein EloR</fullName>
    </alternativeName>
</protein>
<dbReference type="HAMAP" id="MF_00867">
    <property type="entry name" value="KhpB"/>
    <property type="match status" value="1"/>
</dbReference>
<evidence type="ECO:0000256" key="2">
    <source>
        <dbReference type="ARBA" id="ARBA00022884"/>
    </source>
</evidence>
<feature type="domain" description="R3H" evidence="7">
    <location>
        <begin position="139"/>
        <end position="204"/>
    </location>
</feature>
<dbReference type="CDD" id="cd02414">
    <property type="entry name" value="KH-II_Jag"/>
    <property type="match status" value="1"/>
</dbReference>
<dbReference type="InterPro" id="IPR038008">
    <property type="entry name" value="Jag_KH"/>
</dbReference>
<comment type="caution">
    <text evidence="6">Lacks conserved residue(s) required for the propagation of feature annotation.</text>
</comment>
<dbReference type="Gene3D" id="3.30.30.80">
    <property type="entry name" value="probable RNA-binding protein from clostridium symbiosum atcc 14940"/>
    <property type="match status" value="1"/>
</dbReference>
<evidence type="ECO:0000313" key="9">
    <source>
        <dbReference type="Proteomes" id="UP000178086"/>
    </source>
</evidence>
<dbReference type="NCBIfam" id="NF041568">
    <property type="entry name" value="Jag_EloR"/>
    <property type="match status" value="1"/>
</dbReference>
<dbReference type="GO" id="GO:0009252">
    <property type="term" value="P:peptidoglycan biosynthetic process"/>
    <property type="evidence" value="ECO:0007669"/>
    <property type="project" value="UniProtKB-UniRule"/>
</dbReference>
<dbReference type="InterPro" id="IPR039247">
    <property type="entry name" value="KhpB"/>
</dbReference>